<dbReference type="InterPro" id="IPR001881">
    <property type="entry name" value="EGF-like_Ca-bd_dom"/>
</dbReference>
<dbReference type="InterPro" id="IPR033116">
    <property type="entry name" value="TRYPSIN_SER"/>
</dbReference>
<feature type="modified residue" description="Phosphoserine; by CK2" evidence="27">
    <location>
        <position position="217"/>
    </location>
</feature>
<dbReference type="SMART" id="SM00042">
    <property type="entry name" value="CUB"/>
    <property type="match status" value="2"/>
</dbReference>
<dbReference type="CDD" id="cd00033">
    <property type="entry name" value="CCP"/>
    <property type="match status" value="2"/>
</dbReference>
<dbReference type="GO" id="GO:0006958">
    <property type="term" value="P:complement activation, classical pathway"/>
    <property type="evidence" value="ECO:0007669"/>
    <property type="project" value="UniProtKB-KW"/>
</dbReference>
<keyword evidence="14" id="KW-0378">Hydrolase</keyword>
<keyword evidence="22 27" id="KW-0379">Hydroxylation</keyword>
<evidence type="ECO:0000256" key="25">
    <source>
        <dbReference type="PIRSR" id="PIRSR001155-1"/>
    </source>
</evidence>
<evidence type="ECO:0000313" key="35">
    <source>
        <dbReference type="Proteomes" id="UP000515159"/>
    </source>
</evidence>
<comment type="catalytic activity">
    <reaction evidence="1">
        <text>Selective cleavage of Lys(or Arg)-|-Ile bond in complement subcomponent C1s to form the active form of C1s (EC 3.4.21.42).</text>
        <dbReference type="EC" id="3.4.21.41"/>
    </reaction>
</comment>
<dbReference type="SMART" id="SM00179">
    <property type="entry name" value="EGF_CA"/>
    <property type="match status" value="1"/>
</dbReference>
<feature type="binding site" evidence="28">
    <location>
        <position position="303"/>
    </location>
    <ligand>
        <name>Ca(2+)</name>
        <dbReference type="ChEBI" id="CHEBI:29108"/>
        <label>3</label>
    </ligand>
</feature>
<feature type="binding site" evidence="28">
    <location>
        <position position="132"/>
    </location>
    <ligand>
        <name>Ca(2+)</name>
        <dbReference type="ChEBI" id="CHEBI:29108"/>
        <label>1</label>
    </ligand>
</feature>
<evidence type="ECO:0000256" key="1">
    <source>
        <dbReference type="ARBA" id="ARBA00001057"/>
    </source>
</evidence>
<dbReference type="InterPro" id="IPR000436">
    <property type="entry name" value="Sushi_SCR_CCP_dom"/>
</dbReference>
<evidence type="ECO:0000256" key="13">
    <source>
        <dbReference type="ARBA" id="ARBA00022737"/>
    </source>
</evidence>
<sequence length="721" mass="81926">MSVLSLPASPGSSRFQIFLWIFICRLVHSAPTQRQYYGQITSPNYPNSYPNNNISVWDIAVPEGFHVKLNFWQFDLEPSEACNYDYVKISADKKDLGRYCGQVSSKVGNHPGQQEFISRGNQMKLLFNSDFSNEENGVTIFYRGFLAFYQAVDTDECARDVDESNRAEHPLCDHHCHNYIGGYFCSCRPGYQLQSDQRSCKAQCINELFTEAEGYISSPEYPSPYPADLQCNYSIRLEKGLSISLKFLDPFEIDDHQQVECPYDTLQIYAKGNRIGKYCGRKNPGTIDTQSHTVDLLFLTDDSGDCRGWKVHYTSERVRCPMPVVRDKFSILKPQQAEYRLHDYILVSCKTGYKLMEDNEELRSFTSVCQPDGTWHRKLPHCEIVSCGKPKKLENGKYTYKSSPNENTYQSVIKYQCNEPYYSMIKENSNDTYTCTAQRLWKDTQDLESIPDCLPVCGKPDLPVTGIGRIIGGHEAKHGAFPWQVYLRTSGSGLGGGALIAERWILTAAHVIHPKENKKEDLQKVMDNTEIYLGHTEVEELIKLGNYAVENIFVHPGYTMDEHNYNNDIALIKLSGSVTMNRDAMPICLPDSSHNSLYSDRQLGYVSGFGVTENKIAKKLRYVSLPITSDRECRNYLAGKETNQAYVFSENMFCAGFPETSKIRQDSCQGDSGGVFTVEEPSINRWIAVGIVSWGIGCGKGYGFYTKLNNYRDWMSEVMKN</sequence>
<keyword evidence="15" id="KW-0068">Autocatalytic cleavage</keyword>
<feature type="chain" id="PRO_5044653870" description="complement subcomponent C1r" evidence="31">
    <location>
        <begin position="30"/>
        <end position="721"/>
    </location>
</feature>
<keyword evidence="16" id="KW-0720">Serine protease</keyword>
<evidence type="ECO:0000256" key="22">
    <source>
        <dbReference type="ARBA" id="ARBA00023278"/>
    </source>
</evidence>
<feature type="domain" description="CUB" evidence="32">
    <location>
        <begin position="24"/>
        <end position="152"/>
    </location>
</feature>
<comment type="subunit">
    <text evidence="24">Core component of the complement C1 complex, a calcium-dependent complex composed of 1 molecule of the C1Q subcomplex, 2 molecules of C1R and 2 molecules of C1S. The C1Q subcomplex is composed 18 subunits: 3 chains of C1QA, C1QB, and C1QC trimerize to form 6 collagen-like triple helices connected to six globular ligand-recognition modules. Within the C1 complex, C1R is a dimer of identical chains, each of which is activated by cleavage into two chains, heavy and light, connected by disulfide bonds.</text>
</comment>
<dbReference type="InterPro" id="IPR018097">
    <property type="entry name" value="EGF_Ca-bd_CS"/>
</dbReference>
<evidence type="ECO:0000259" key="33">
    <source>
        <dbReference type="PROSITE" id="PS50240"/>
    </source>
</evidence>
<feature type="disulfide bond" evidence="26">
    <location>
        <begin position="633"/>
        <end position="654"/>
    </location>
</feature>
<dbReference type="FunFam" id="2.40.10.10:FF:000054">
    <property type="entry name" value="Complement C1r subcomponent"/>
    <property type="match status" value="1"/>
</dbReference>
<dbReference type="PROSITE" id="PS00135">
    <property type="entry name" value="TRYPSIN_SER"/>
    <property type="match status" value="1"/>
</dbReference>
<keyword evidence="20 26" id="KW-1015">Disulfide bond</keyword>
<evidence type="ECO:0000256" key="27">
    <source>
        <dbReference type="PIRSR" id="PIRSR001155-3"/>
    </source>
</evidence>
<feature type="domain" description="Sushi" evidence="34">
    <location>
        <begin position="318"/>
        <end position="384"/>
    </location>
</feature>
<dbReference type="SMART" id="SM00181">
    <property type="entry name" value="EGF"/>
    <property type="match status" value="1"/>
</dbReference>
<keyword evidence="5" id="KW-0964">Secreted</keyword>
<feature type="binding site" evidence="28">
    <location>
        <position position="153"/>
    </location>
    <ligand>
        <name>Ca(2+)</name>
        <dbReference type="ChEBI" id="CHEBI:29108"/>
        <label>2</label>
    </ligand>
</feature>
<dbReference type="Pfam" id="PF14670">
    <property type="entry name" value="FXa_inhibition"/>
    <property type="match status" value="1"/>
</dbReference>
<evidence type="ECO:0000256" key="15">
    <source>
        <dbReference type="ARBA" id="ARBA00022813"/>
    </source>
</evidence>
<dbReference type="PROSITE" id="PS01187">
    <property type="entry name" value="EGF_CA"/>
    <property type="match status" value="1"/>
</dbReference>
<evidence type="ECO:0000256" key="17">
    <source>
        <dbReference type="ARBA" id="ARBA00022837"/>
    </source>
</evidence>
<dbReference type="Proteomes" id="UP000515159">
    <property type="component" value="Chromosome 16"/>
</dbReference>
<dbReference type="SUPFAM" id="SSF57535">
    <property type="entry name" value="Complement control module/SCR domain"/>
    <property type="match status" value="2"/>
</dbReference>
<dbReference type="RefSeq" id="XP_033781063.1">
    <property type="nucleotide sequence ID" value="XM_033925172.1"/>
</dbReference>
<dbReference type="OrthoDB" id="6261922at2759"/>
<keyword evidence="9 30" id="KW-0768">Sushi</keyword>
<feature type="binding site" evidence="28">
    <location>
        <position position="301"/>
    </location>
    <ligand>
        <name>Ca(2+)</name>
        <dbReference type="ChEBI" id="CHEBI:29108"/>
        <label>3</label>
    </ligand>
</feature>
<dbReference type="SUPFAM" id="SSF50494">
    <property type="entry name" value="Trypsin-like serine proteases"/>
    <property type="match status" value="1"/>
</dbReference>
<dbReference type="PROSITE" id="PS50923">
    <property type="entry name" value="SUSHI"/>
    <property type="match status" value="2"/>
</dbReference>
<keyword evidence="19" id="KW-0180">Complement pathway</keyword>
<dbReference type="InterPro" id="IPR000859">
    <property type="entry name" value="CUB_dom"/>
</dbReference>
<evidence type="ECO:0000256" key="9">
    <source>
        <dbReference type="ARBA" id="ARBA00022659"/>
    </source>
</evidence>
<keyword evidence="10" id="KW-0645">Protease</keyword>
<feature type="disulfide bond" evidence="26">
    <location>
        <begin position="417"/>
        <end position="453"/>
    </location>
</feature>
<evidence type="ECO:0000256" key="18">
    <source>
        <dbReference type="ARBA" id="ARBA00022859"/>
    </source>
</evidence>
<dbReference type="PANTHER" id="PTHR24255:SF25">
    <property type="entry name" value="COMPLEMENT C1R SUBCOMPONENT"/>
    <property type="match status" value="1"/>
</dbReference>
<evidence type="ECO:0000256" key="6">
    <source>
        <dbReference type="ARBA" id="ARBA00022536"/>
    </source>
</evidence>
<dbReference type="GO" id="GO:0045087">
    <property type="term" value="P:innate immune response"/>
    <property type="evidence" value="ECO:0007669"/>
    <property type="project" value="UniProtKB-KW"/>
</dbReference>
<keyword evidence="6" id="KW-0245">EGF-like domain</keyword>
<dbReference type="SUPFAM" id="SSF49854">
    <property type="entry name" value="Spermadhesin, CUB domain"/>
    <property type="match status" value="2"/>
</dbReference>
<evidence type="ECO:0000256" key="23">
    <source>
        <dbReference type="ARBA" id="ARBA00093383"/>
    </source>
</evidence>
<dbReference type="InterPro" id="IPR001314">
    <property type="entry name" value="Peptidase_S1A"/>
</dbReference>
<reference evidence="36 37" key="1">
    <citation type="submission" date="2025-04" db="UniProtKB">
        <authorList>
            <consortium name="RefSeq"/>
        </authorList>
    </citation>
    <scope>IDENTIFICATION</scope>
</reference>
<dbReference type="FunFam" id="2.40.10.10:FF:000068">
    <property type="entry name" value="transmembrane protease serine 2"/>
    <property type="match status" value="1"/>
</dbReference>
<dbReference type="GO" id="GO:0072562">
    <property type="term" value="C:blood microparticle"/>
    <property type="evidence" value="ECO:0007669"/>
    <property type="project" value="TreeGrafter"/>
</dbReference>
<feature type="disulfide bond" evidence="26">
    <location>
        <begin position="172"/>
        <end position="185"/>
    </location>
</feature>
<evidence type="ECO:0000256" key="14">
    <source>
        <dbReference type="ARBA" id="ARBA00022801"/>
    </source>
</evidence>
<dbReference type="PRINTS" id="PR00722">
    <property type="entry name" value="CHYMOTRYPSIN"/>
</dbReference>
<evidence type="ECO:0000256" key="10">
    <source>
        <dbReference type="ARBA" id="ARBA00022670"/>
    </source>
</evidence>
<dbReference type="GO" id="GO:0031638">
    <property type="term" value="P:zymogen activation"/>
    <property type="evidence" value="ECO:0007669"/>
    <property type="project" value="TreeGrafter"/>
</dbReference>
<dbReference type="FunFam" id="2.10.70.10:FF:000016">
    <property type="entry name" value="Mannan-binding lectin serine protease 1"/>
    <property type="match status" value="1"/>
</dbReference>
<comment type="PTM">
    <text evidence="27">The iron and 2-oxoglutarate dependent 3-hydroxylation of aspartate and asparagine is (R) stereospecific within EGF domains.</text>
</comment>
<dbReference type="Pfam" id="PF00089">
    <property type="entry name" value="Trypsin"/>
    <property type="match status" value="1"/>
</dbReference>
<evidence type="ECO:0000256" key="8">
    <source>
        <dbReference type="ARBA" id="ARBA00022588"/>
    </source>
</evidence>
<dbReference type="InterPro" id="IPR001254">
    <property type="entry name" value="Trypsin_dom"/>
</dbReference>
<dbReference type="FunFam" id="2.10.25.10:FF:000059">
    <property type="entry name" value="Mannan-binding lectin serine protease 1"/>
    <property type="match status" value="1"/>
</dbReference>
<dbReference type="InterPro" id="IPR000742">
    <property type="entry name" value="EGF"/>
</dbReference>
<name>A0A6P8NX70_GEOSA</name>
<feature type="disulfide bond" evidence="26">
    <location>
        <begin position="668"/>
        <end position="698"/>
    </location>
</feature>
<evidence type="ECO:0000256" key="30">
    <source>
        <dbReference type="PROSITE-ProRule" id="PRU00302"/>
    </source>
</evidence>
<feature type="binding site" evidence="28">
    <location>
        <position position="264"/>
    </location>
    <ligand>
        <name>Ca(2+)</name>
        <dbReference type="ChEBI" id="CHEBI:29108"/>
        <label>3</label>
    </ligand>
</feature>
<keyword evidence="13" id="KW-0677">Repeat</keyword>
<dbReference type="Gene3D" id="2.40.10.10">
    <property type="entry name" value="Trypsin-like serine proteases"/>
    <property type="match status" value="2"/>
</dbReference>
<evidence type="ECO:0000256" key="29">
    <source>
        <dbReference type="PROSITE-ProRule" id="PRU00059"/>
    </source>
</evidence>
<comment type="caution">
    <text evidence="30">Lacks conserved residue(s) required for the propagation of feature annotation.</text>
</comment>
<dbReference type="Gene3D" id="2.60.120.290">
    <property type="entry name" value="Spermadhesin, CUB domain"/>
    <property type="match status" value="2"/>
</dbReference>
<feature type="disulfide bond" evidence="26">
    <location>
        <begin position="349"/>
        <end position="382"/>
    </location>
</feature>
<dbReference type="Pfam" id="PF00431">
    <property type="entry name" value="CUB"/>
    <property type="match status" value="2"/>
</dbReference>
<feature type="disulfide bond" evidence="26">
    <location>
        <begin position="157"/>
        <end position="176"/>
    </location>
</feature>
<dbReference type="CDD" id="cd00054">
    <property type="entry name" value="EGF_CA"/>
    <property type="match status" value="1"/>
</dbReference>
<dbReference type="FunFam" id="2.60.120.290:FF:000006">
    <property type="entry name" value="Mannan-binding lectin serine protease 1"/>
    <property type="match status" value="1"/>
</dbReference>
<dbReference type="GO" id="GO:0004252">
    <property type="term" value="F:serine-type endopeptidase activity"/>
    <property type="evidence" value="ECO:0007669"/>
    <property type="project" value="UniProtKB-EC"/>
</dbReference>
<feature type="binding site" evidence="28">
    <location>
        <position position="179"/>
    </location>
    <ligand>
        <name>Ca(2+)</name>
        <dbReference type="ChEBI" id="CHEBI:29108"/>
        <label>2</label>
    </ligand>
</feature>
<evidence type="ECO:0000256" key="20">
    <source>
        <dbReference type="ARBA" id="ARBA00023157"/>
    </source>
</evidence>
<feature type="binding site" evidence="28">
    <location>
        <position position="77"/>
    </location>
    <ligand>
        <name>Ca(2+)</name>
        <dbReference type="ChEBI" id="CHEBI:29108"/>
        <label>1</label>
    </ligand>
</feature>
<dbReference type="SMART" id="SM00032">
    <property type="entry name" value="CCP"/>
    <property type="match status" value="2"/>
</dbReference>
<evidence type="ECO:0000256" key="2">
    <source>
        <dbReference type="ARBA" id="ARBA00004241"/>
    </source>
</evidence>
<evidence type="ECO:0000313" key="36">
    <source>
        <dbReference type="RefSeq" id="XP_033781062.1"/>
    </source>
</evidence>
<dbReference type="InterPro" id="IPR024175">
    <property type="entry name" value="Pept_S1A_C1r/C1S/mannan-bd"/>
</dbReference>
<feature type="disulfide bond" evidence="26 29">
    <location>
        <begin position="204"/>
        <end position="231"/>
    </location>
</feature>
<dbReference type="GO" id="GO:0005509">
    <property type="term" value="F:calcium ion binding"/>
    <property type="evidence" value="ECO:0007669"/>
    <property type="project" value="InterPro"/>
</dbReference>
<evidence type="ECO:0000256" key="16">
    <source>
        <dbReference type="ARBA" id="ARBA00022825"/>
    </source>
</evidence>
<dbReference type="RefSeq" id="XP_033781062.1">
    <property type="nucleotide sequence ID" value="XM_033925171.1"/>
</dbReference>
<dbReference type="FunFam" id="2.60.120.290:FF:000012">
    <property type="entry name" value="mannan-binding lectin serine protease 1 isoform X1"/>
    <property type="match status" value="1"/>
</dbReference>
<feature type="domain" description="CUB" evidence="32">
    <location>
        <begin position="204"/>
        <end position="316"/>
    </location>
</feature>
<feature type="disulfide bond" evidence="26">
    <location>
        <begin position="387"/>
        <end position="435"/>
    </location>
</feature>
<feature type="disulfide bond" description="Interchain (between heavy and light chains)" evidence="26">
    <location>
        <begin position="457"/>
        <end position="588"/>
    </location>
</feature>
<feature type="binding site" evidence="28">
    <location>
        <position position="130"/>
    </location>
    <ligand>
        <name>Ca(2+)</name>
        <dbReference type="ChEBI" id="CHEBI:29108"/>
        <label>1</label>
    </ligand>
</feature>
<feature type="domain" description="Peptidase S1" evidence="33">
    <location>
        <begin position="470"/>
        <end position="720"/>
    </location>
</feature>
<keyword evidence="21" id="KW-0325">Glycoprotein</keyword>
<evidence type="ECO:0000259" key="32">
    <source>
        <dbReference type="PROSITE" id="PS01180"/>
    </source>
</evidence>
<dbReference type="KEGG" id="gsh:117350686"/>
<evidence type="ECO:0000256" key="7">
    <source>
        <dbReference type="ARBA" id="ARBA00022553"/>
    </source>
</evidence>
<dbReference type="Pfam" id="PF00084">
    <property type="entry name" value="Sushi"/>
    <property type="match status" value="2"/>
</dbReference>
<evidence type="ECO:0000256" key="28">
    <source>
        <dbReference type="PIRSR" id="PIRSR001155-4"/>
    </source>
</evidence>
<feature type="domain" description="Sushi" evidence="34">
    <location>
        <begin position="385"/>
        <end position="455"/>
    </location>
</feature>
<dbReference type="SUPFAM" id="SSF57196">
    <property type="entry name" value="EGF/Laminin"/>
    <property type="match status" value="1"/>
</dbReference>
<keyword evidence="18" id="KW-0391">Immunity</keyword>
<dbReference type="PROSITE" id="PS50240">
    <property type="entry name" value="TRYPSIN_DOM"/>
    <property type="match status" value="1"/>
</dbReference>
<dbReference type="SMART" id="SM00020">
    <property type="entry name" value="Tryp_SPc"/>
    <property type="match status" value="1"/>
</dbReference>
<feature type="active site" description="Charge relay system" evidence="25">
    <location>
        <position position="510"/>
    </location>
</feature>
<dbReference type="CDD" id="cd00041">
    <property type="entry name" value="CUB"/>
    <property type="match status" value="2"/>
</dbReference>
<comment type="function">
    <text evidence="23">Serine protease component of the complement C1 complex, a multiprotein complex that initiates the classical pathway of the complement system, a cascade of proteins that leads to phagocytosis and breakdown of pathogens and signaling that strengthens the adaptive immune system. C1R catalyzes the first enzymatic step in the classical complement pathway: it is activated by the C1Q subcomplex of the C1 complex, which associates with IgG or IgM immunoglobulins complexed with antigens to form antigen-antibody complexes on the surface of pathogens. Immunoglobulin-binding promotes the autocatalytic cleavage and activation of C1R. Activated C1R then cleaves and activates C1S, the second protease of the classical complement pathway. It is unclear if C1R activates C1S within single, strained C1 complexes or between neighboring C1 complexes on surfaces.</text>
</comment>
<dbReference type="CDD" id="cd00190">
    <property type="entry name" value="Tryp_SPc"/>
    <property type="match status" value="1"/>
</dbReference>
<gene>
    <name evidence="36 37" type="primary">C1R</name>
</gene>
<evidence type="ECO:0000259" key="34">
    <source>
        <dbReference type="PROSITE" id="PS50923"/>
    </source>
</evidence>
<dbReference type="PANTHER" id="PTHR24255">
    <property type="entry name" value="COMPLEMENT COMPONENT 1, S SUBCOMPONENT-RELATED"/>
    <property type="match status" value="1"/>
</dbReference>
<dbReference type="InterPro" id="IPR009003">
    <property type="entry name" value="Peptidase_S1_PA"/>
</dbReference>
<keyword evidence="7 27" id="KW-0597">Phosphoprotein</keyword>
<dbReference type="PROSITE" id="PS01180">
    <property type="entry name" value="CUB"/>
    <property type="match status" value="2"/>
</dbReference>
<protein>
    <recommendedName>
        <fullName evidence="4">complement subcomponent C1r</fullName>
        <ecNumber evidence="4">3.4.21.41</ecNumber>
    </recommendedName>
</protein>
<feature type="disulfide bond" evidence="26">
    <location>
        <begin position="82"/>
        <end position="100"/>
    </location>
</feature>
<keyword evidence="12 31" id="KW-0732">Signal</keyword>
<comment type="subcellular location">
    <subcellularLocation>
        <location evidence="2">Cell surface</location>
    </subcellularLocation>
    <subcellularLocation>
        <location evidence="3">Secreted</location>
    </subcellularLocation>
</comment>
<keyword evidence="11 28" id="KW-0479">Metal-binding</keyword>
<evidence type="ECO:0000256" key="24">
    <source>
        <dbReference type="ARBA" id="ARBA00093536"/>
    </source>
</evidence>
<dbReference type="CTD" id="715"/>
<dbReference type="InterPro" id="IPR043504">
    <property type="entry name" value="Peptidase_S1_PA_chymotrypsin"/>
</dbReference>
<proteinExistence type="predicted"/>
<feature type="binding site" evidence="28">
    <location>
        <position position="182"/>
    </location>
    <ligand>
        <name>Ca(2+)</name>
        <dbReference type="ChEBI" id="CHEBI:29108"/>
        <label>2</label>
    </ligand>
</feature>
<accession>A0A6P8NX70</accession>
<dbReference type="InterPro" id="IPR035914">
    <property type="entry name" value="Sperma_CUB_dom_sf"/>
</dbReference>
<dbReference type="Gene3D" id="2.10.70.10">
    <property type="entry name" value="Complement Module, domain 1"/>
    <property type="match status" value="2"/>
</dbReference>
<evidence type="ECO:0000256" key="5">
    <source>
        <dbReference type="ARBA" id="ARBA00022525"/>
    </source>
</evidence>
<evidence type="ECO:0000256" key="11">
    <source>
        <dbReference type="ARBA" id="ARBA00022723"/>
    </source>
</evidence>
<evidence type="ECO:0000256" key="31">
    <source>
        <dbReference type="SAM" id="SignalP"/>
    </source>
</evidence>
<evidence type="ECO:0000256" key="19">
    <source>
        <dbReference type="ARBA" id="ARBA00022875"/>
    </source>
</evidence>
<feature type="signal peptide" evidence="31">
    <location>
        <begin position="1"/>
        <end position="29"/>
    </location>
</feature>
<keyword evidence="35" id="KW-1185">Reference proteome</keyword>
<feature type="binding site" evidence="28">
    <location>
        <position position="178"/>
    </location>
    <ligand>
        <name>Ca(2+)</name>
        <dbReference type="ChEBI" id="CHEBI:29108"/>
        <label>2</label>
    </ligand>
</feature>
<feature type="disulfide bond" evidence="26">
    <location>
        <begin position="187"/>
        <end position="200"/>
    </location>
</feature>
<feature type="binding site" evidence="28">
    <location>
        <position position="85"/>
    </location>
    <ligand>
        <name>Ca(2+)</name>
        <dbReference type="ChEBI" id="CHEBI:29108"/>
        <label>1</label>
    </ligand>
</feature>
<dbReference type="PIRSF" id="PIRSF001155">
    <property type="entry name" value="C1r_C1s_MASP"/>
    <property type="match status" value="1"/>
</dbReference>
<dbReference type="EC" id="3.4.21.41" evidence="4"/>
<evidence type="ECO:0000256" key="12">
    <source>
        <dbReference type="ARBA" id="ARBA00022729"/>
    </source>
</evidence>
<dbReference type="GeneID" id="117350686"/>
<feature type="disulfide bond" evidence="26">
    <location>
        <begin position="261"/>
        <end position="279"/>
    </location>
</feature>
<evidence type="ECO:0000256" key="3">
    <source>
        <dbReference type="ARBA" id="ARBA00004613"/>
    </source>
</evidence>
<dbReference type="AlphaFoldDB" id="A0A6P8NX70"/>
<feature type="modified residue" description="(3R)-3-hydroxyasparagine" evidence="27">
    <location>
        <position position="178"/>
    </location>
</feature>
<keyword evidence="8" id="KW-0399">Innate immunity</keyword>
<evidence type="ECO:0000256" key="26">
    <source>
        <dbReference type="PIRSR" id="PIRSR001155-2"/>
    </source>
</evidence>
<evidence type="ECO:0000313" key="37">
    <source>
        <dbReference type="RefSeq" id="XP_033781063.1"/>
    </source>
</evidence>
<evidence type="ECO:0000256" key="4">
    <source>
        <dbReference type="ARBA" id="ARBA00011907"/>
    </source>
</evidence>
<organism evidence="35 36">
    <name type="scientific">Geotrypetes seraphini</name>
    <name type="common">Gaboon caecilian</name>
    <name type="synonym">Caecilia seraphini</name>
    <dbReference type="NCBI Taxonomy" id="260995"/>
    <lineage>
        <taxon>Eukaryota</taxon>
        <taxon>Metazoa</taxon>
        <taxon>Chordata</taxon>
        <taxon>Craniata</taxon>
        <taxon>Vertebrata</taxon>
        <taxon>Euteleostomi</taxon>
        <taxon>Amphibia</taxon>
        <taxon>Gymnophiona</taxon>
        <taxon>Geotrypetes</taxon>
    </lineage>
</organism>
<feature type="active site" description="Charge relay system" evidence="25">
    <location>
        <position position="672"/>
    </location>
</feature>
<evidence type="ECO:0000256" key="21">
    <source>
        <dbReference type="ARBA" id="ARBA00023180"/>
    </source>
</evidence>
<keyword evidence="17 28" id="KW-0106">Calcium</keyword>
<dbReference type="GO" id="GO:0009986">
    <property type="term" value="C:cell surface"/>
    <property type="evidence" value="ECO:0007669"/>
    <property type="project" value="UniProtKB-SubCell"/>
</dbReference>
<feature type="disulfide bond" evidence="26">
    <location>
        <begin position="320"/>
        <end position="369"/>
    </location>
</feature>
<feature type="binding site" evidence="28">
    <location>
        <position position="156"/>
    </location>
    <ligand>
        <name>Ca(2+)</name>
        <dbReference type="ChEBI" id="CHEBI:29108"/>
        <label>2</label>
    </ligand>
</feature>
<feature type="active site" description="Charge relay system" evidence="25">
    <location>
        <position position="568"/>
    </location>
</feature>
<dbReference type="Gene3D" id="2.10.25.10">
    <property type="entry name" value="Laminin"/>
    <property type="match status" value="1"/>
</dbReference>
<dbReference type="InterPro" id="IPR035976">
    <property type="entry name" value="Sushi/SCR/CCP_sf"/>
</dbReference>